<keyword evidence="1" id="KW-0812">Transmembrane</keyword>
<feature type="transmembrane region" description="Helical" evidence="1">
    <location>
        <begin position="12"/>
        <end position="30"/>
    </location>
</feature>
<protein>
    <submittedName>
        <fullName evidence="2">Uncharacterized protein</fullName>
    </submittedName>
</protein>
<evidence type="ECO:0000313" key="2">
    <source>
        <dbReference type="EMBL" id="MEO3683780.1"/>
    </source>
</evidence>
<keyword evidence="1" id="KW-0472">Membrane</keyword>
<gene>
    <name evidence="2" type="ORF">ABHN84_16005</name>
</gene>
<comment type="caution">
    <text evidence="2">The sequence shown here is derived from an EMBL/GenBank/DDBJ whole genome shotgun (WGS) entry which is preliminary data.</text>
</comment>
<name>A0ABV0FSI3_9GAMM</name>
<keyword evidence="3" id="KW-1185">Reference proteome</keyword>
<sequence>MSKWNTTSRLSLYLTLICSISVASFVTYSLEDNFTGLSDLPRIVDIGIYAALMTVFYYFFGQFFNWLYSEVQKNNDENSAEDNKLER</sequence>
<evidence type="ECO:0000313" key="3">
    <source>
        <dbReference type="Proteomes" id="UP001477278"/>
    </source>
</evidence>
<dbReference type="Proteomes" id="UP001477278">
    <property type="component" value="Unassembled WGS sequence"/>
</dbReference>
<evidence type="ECO:0000256" key="1">
    <source>
        <dbReference type="SAM" id="Phobius"/>
    </source>
</evidence>
<organism evidence="2 3">
    <name type="scientific">Shewanella vesiculosa</name>
    <dbReference type="NCBI Taxonomy" id="518738"/>
    <lineage>
        <taxon>Bacteria</taxon>
        <taxon>Pseudomonadati</taxon>
        <taxon>Pseudomonadota</taxon>
        <taxon>Gammaproteobacteria</taxon>
        <taxon>Alteromonadales</taxon>
        <taxon>Shewanellaceae</taxon>
        <taxon>Shewanella</taxon>
    </lineage>
</organism>
<reference evidence="2 3" key="1">
    <citation type="submission" date="2024-05" db="EMBL/GenBank/DDBJ databases">
        <title>Genome sequencing of Marine Estuary Bacteria, Shewanella vesiculosa and S. baltica, and Pseudomonas syringae.</title>
        <authorList>
            <person name="Gurung A."/>
            <person name="Maclea K.S."/>
        </authorList>
    </citation>
    <scope>NUCLEOTIDE SEQUENCE [LARGE SCALE GENOMIC DNA]</scope>
    <source>
        <strain evidence="2 3">1A</strain>
    </source>
</reference>
<proteinExistence type="predicted"/>
<keyword evidence="1" id="KW-1133">Transmembrane helix</keyword>
<dbReference type="RefSeq" id="WP_347690633.1">
    <property type="nucleotide sequence ID" value="NZ_JBDPZN010000007.1"/>
</dbReference>
<dbReference type="EMBL" id="JBDPZN010000007">
    <property type="protein sequence ID" value="MEO3683780.1"/>
    <property type="molecule type" value="Genomic_DNA"/>
</dbReference>
<feature type="transmembrane region" description="Helical" evidence="1">
    <location>
        <begin position="42"/>
        <end position="60"/>
    </location>
</feature>
<accession>A0ABV0FSI3</accession>